<evidence type="ECO:0000256" key="4">
    <source>
        <dbReference type="ARBA" id="ARBA00022490"/>
    </source>
</evidence>
<name>A0A9C7Q0A0_9RHOD</name>
<dbReference type="PROSITE" id="PS51462">
    <property type="entry name" value="NUDIX"/>
    <property type="match status" value="1"/>
</dbReference>
<evidence type="ECO:0000313" key="11">
    <source>
        <dbReference type="Proteomes" id="UP001061958"/>
    </source>
</evidence>
<sequence length="368" mass="42872">MDSPRIQNELSSVLIDLSSRFLLTLSQEDFENFERLFFAVEEAHWFYDDFFREKNSRLPKLTLKEFAAMLFEHSPLLEKYTKHIEHLLKNFQQYKNSIPTAGVALLNTSLEKVLLVKGFRGKSWSFPKGKVGKDESYETCAVREAREEVGFDVSKQLFRENLLTSNWQGHESYIFIVPGIPDTTKFETNTRKEISEIKWHDIFSLPSPDDDSGGTELHPKLKRSRFFSVLPFVKPLQSWVLSRNRKLGVTRDFLGLQNTRTKSPCYNFTSKRVSRRDVISKQRVETKPVKTNRKDVETFGVGKPFRSWEEERNFFQACLDRNSQGNITQPPEKPFLLEVTPQKGSSLDNFAFSRQSIEAEWERLTSQS</sequence>
<reference evidence="10" key="2">
    <citation type="submission" date="2022-01" db="EMBL/GenBank/DDBJ databases">
        <authorList>
            <person name="Hirooka S."/>
            <person name="Miyagishima S.Y."/>
        </authorList>
    </citation>
    <scope>NUCLEOTIDE SEQUENCE</scope>
    <source>
        <strain evidence="10">NBRC 102759</strain>
    </source>
</reference>
<dbReference type="Pfam" id="PF00293">
    <property type="entry name" value="NUDIX"/>
    <property type="match status" value="1"/>
</dbReference>
<dbReference type="InterPro" id="IPR036189">
    <property type="entry name" value="DCP2_BoxA_sf"/>
</dbReference>
<feature type="domain" description="Nudix hydrolase" evidence="9">
    <location>
        <begin position="96"/>
        <end position="223"/>
    </location>
</feature>
<dbReference type="InterPro" id="IPR044099">
    <property type="entry name" value="Dcp2_NUDIX"/>
</dbReference>
<dbReference type="GO" id="GO:0000184">
    <property type="term" value="P:nuclear-transcribed mRNA catabolic process, nonsense-mediated decay"/>
    <property type="evidence" value="ECO:0007669"/>
    <property type="project" value="InterPro"/>
</dbReference>
<evidence type="ECO:0000313" key="10">
    <source>
        <dbReference type="EMBL" id="GJQ14073.1"/>
    </source>
</evidence>
<accession>A0A9C7Q0A0</accession>
<keyword evidence="6" id="KW-0378">Hydrolase</keyword>
<comment type="similarity">
    <text evidence="3">Belongs to the Nudix hydrolase family. DCP2 subfamily.</text>
</comment>
<dbReference type="PANTHER" id="PTHR23114:SF17">
    <property type="entry name" value="M7GPPPN-MRNA HYDROLASE"/>
    <property type="match status" value="1"/>
</dbReference>
<dbReference type="Gene3D" id="1.10.10.1050">
    <property type="entry name" value="Dcp2, box A domain"/>
    <property type="match status" value="1"/>
</dbReference>
<dbReference type="InterPro" id="IPR015797">
    <property type="entry name" value="NUDIX_hydrolase-like_dom_sf"/>
</dbReference>
<evidence type="ECO:0000256" key="3">
    <source>
        <dbReference type="ARBA" id="ARBA00005279"/>
    </source>
</evidence>
<dbReference type="GO" id="GO:0030145">
    <property type="term" value="F:manganese ion binding"/>
    <property type="evidence" value="ECO:0007669"/>
    <property type="project" value="InterPro"/>
</dbReference>
<evidence type="ECO:0000256" key="6">
    <source>
        <dbReference type="ARBA" id="ARBA00022801"/>
    </source>
</evidence>
<gene>
    <name evidence="10" type="ORF">GpartN1_g5864.t1</name>
</gene>
<reference evidence="10" key="1">
    <citation type="journal article" date="2022" name="Proc. Natl. Acad. Sci. U.S.A.">
        <title>Life cycle and functional genomics of the unicellular red alga Galdieria for elucidating algal and plant evolution and industrial use.</title>
        <authorList>
            <person name="Hirooka S."/>
            <person name="Itabashi T."/>
            <person name="Ichinose T.M."/>
            <person name="Onuma R."/>
            <person name="Fujiwara T."/>
            <person name="Yamashita S."/>
            <person name="Jong L.W."/>
            <person name="Tomita R."/>
            <person name="Iwane A.H."/>
            <person name="Miyagishima S.Y."/>
        </authorList>
    </citation>
    <scope>NUCLEOTIDE SEQUENCE</scope>
    <source>
        <strain evidence="10">NBRC 102759</strain>
    </source>
</reference>
<evidence type="ECO:0000256" key="1">
    <source>
        <dbReference type="ARBA" id="ARBA00001936"/>
    </source>
</evidence>
<keyword evidence="4" id="KW-0963">Cytoplasm</keyword>
<dbReference type="InterPro" id="IPR000086">
    <property type="entry name" value="NUDIX_hydrolase_dom"/>
</dbReference>
<dbReference type="AlphaFoldDB" id="A0A9C7Q0A0"/>
<dbReference type="EMBL" id="BQMJ01000050">
    <property type="protein sequence ID" value="GJQ14073.1"/>
    <property type="molecule type" value="Genomic_DNA"/>
</dbReference>
<comment type="subcellular location">
    <subcellularLocation>
        <location evidence="2">Cytoplasm</location>
    </subcellularLocation>
</comment>
<dbReference type="CDD" id="cd03672">
    <property type="entry name" value="NUDIX_Dcp2p_Nudt20"/>
    <property type="match status" value="1"/>
</dbReference>
<keyword evidence="11" id="KW-1185">Reference proteome</keyword>
<keyword evidence="5" id="KW-0479">Metal-binding</keyword>
<dbReference type="GO" id="GO:0003723">
    <property type="term" value="F:RNA binding"/>
    <property type="evidence" value="ECO:0007669"/>
    <property type="project" value="UniProtKB-KW"/>
</dbReference>
<protein>
    <recommendedName>
        <fullName evidence="9">Nudix hydrolase domain-containing protein</fullName>
    </recommendedName>
</protein>
<dbReference type="GO" id="GO:0005737">
    <property type="term" value="C:cytoplasm"/>
    <property type="evidence" value="ECO:0007669"/>
    <property type="project" value="UniProtKB-SubCell"/>
</dbReference>
<dbReference type="GO" id="GO:0000290">
    <property type="term" value="P:deadenylation-dependent decapping of nuclear-transcribed mRNA"/>
    <property type="evidence" value="ECO:0007669"/>
    <property type="project" value="InterPro"/>
</dbReference>
<evidence type="ECO:0000256" key="8">
    <source>
        <dbReference type="ARBA" id="ARBA00023211"/>
    </source>
</evidence>
<evidence type="ECO:0000256" key="5">
    <source>
        <dbReference type="ARBA" id="ARBA00022723"/>
    </source>
</evidence>
<organism evidence="10 11">
    <name type="scientific">Galdieria partita</name>
    <dbReference type="NCBI Taxonomy" id="83374"/>
    <lineage>
        <taxon>Eukaryota</taxon>
        <taxon>Rhodophyta</taxon>
        <taxon>Bangiophyceae</taxon>
        <taxon>Galdieriales</taxon>
        <taxon>Galdieriaceae</taxon>
        <taxon>Galdieria</taxon>
    </lineage>
</organism>
<keyword evidence="7" id="KW-0694">RNA-binding</keyword>
<dbReference type="OrthoDB" id="18996at2759"/>
<comment type="cofactor">
    <cofactor evidence="1">
        <name>Mn(2+)</name>
        <dbReference type="ChEBI" id="CHEBI:29035"/>
    </cofactor>
</comment>
<dbReference type="Pfam" id="PF05026">
    <property type="entry name" value="DCP2"/>
    <property type="match status" value="1"/>
</dbReference>
<evidence type="ECO:0000256" key="2">
    <source>
        <dbReference type="ARBA" id="ARBA00004496"/>
    </source>
</evidence>
<dbReference type="FunFam" id="3.90.79.10:FF:000003">
    <property type="entry name" value="M7GpppN-mRNA hydrolase isoform 2"/>
    <property type="match status" value="1"/>
</dbReference>
<dbReference type="Gene3D" id="3.90.79.10">
    <property type="entry name" value="Nucleoside Triphosphate Pyrophosphohydrolase"/>
    <property type="match status" value="1"/>
</dbReference>
<dbReference type="PANTHER" id="PTHR23114">
    <property type="entry name" value="M7GPPPN-MRNA HYDROLASE"/>
    <property type="match status" value="1"/>
</dbReference>
<evidence type="ECO:0000259" key="9">
    <source>
        <dbReference type="PROSITE" id="PS51462"/>
    </source>
</evidence>
<dbReference type="InterPro" id="IPR020084">
    <property type="entry name" value="NUDIX_hydrolase_CS"/>
</dbReference>
<comment type="caution">
    <text evidence="10">The sequence shown here is derived from an EMBL/GenBank/DDBJ whole genome shotgun (WGS) entry which is preliminary data.</text>
</comment>
<dbReference type="InterPro" id="IPR007722">
    <property type="entry name" value="DCP2_BoxA"/>
</dbReference>
<dbReference type="SMART" id="SM01125">
    <property type="entry name" value="DCP2"/>
    <property type="match status" value="1"/>
</dbReference>
<dbReference type="SUPFAM" id="SSF140586">
    <property type="entry name" value="Dcp2 domain-like"/>
    <property type="match status" value="1"/>
</dbReference>
<keyword evidence="8" id="KW-0464">Manganese</keyword>
<dbReference type="Proteomes" id="UP001061958">
    <property type="component" value="Unassembled WGS sequence"/>
</dbReference>
<proteinExistence type="inferred from homology"/>
<evidence type="ECO:0000256" key="7">
    <source>
        <dbReference type="ARBA" id="ARBA00022884"/>
    </source>
</evidence>
<dbReference type="SUPFAM" id="SSF55811">
    <property type="entry name" value="Nudix"/>
    <property type="match status" value="1"/>
</dbReference>
<dbReference type="PROSITE" id="PS00893">
    <property type="entry name" value="NUDIX_BOX"/>
    <property type="match status" value="1"/>
</dbReference>
<dbReference type="GO" id="GO:0140933">
    <property type="term" value="F:5'-(N(7)-methylguanosine 5'-triphospho)-[mRNA] hydrolase activity"/>
    <property type="evidence" value="ECO:0007669"/>
    <property type="project" value="InterPro"/>
</dbReference>